<feature type="compositionally biased region" description="Low complexity" evidence="1">
    <location>
        <begin position="1"/>
        <end position="29"/>
    </location>
</feature>
<dbReference type="AlphaFoldDB" id="A0A815WZL8"/>
<comment type="caution">
    <text evidence="2">The sequence shown here is derived from an EMBL/GenBank/DDBJ whole genome shotgun (WGS) entry which is preliminary data.</text>
</comment>
<evidence type="ECO:0000256" key="1">
    <source>
        <dbReference type="SAM" id="MobiDB-lite"/>
    </source>
</evidence>
<sequence length="213" mass="22162">MKPTTTTTTSTATTSSTTETTSTSTSTTTPPIGQIPIAPVNGTLGAIYNTSVGGDSTASTSGYGIGQYPPGQSPEAAWDNDTSTVYINFGSCTASDNNNQCGLNTGFYLELQRGATVVTALRLYTGGDHSERDPLIVSLEGSNQSGSNLTLGSSWTLIYNGLSGLATYPGPNSGGSIQQINNTISYKSYRLLVSAKRSASNSVLYSELILYGY</sequence>
<proteinExistence type="predicted"/>
<reference evidence="2" key="1">
    <citation type="submission" date="2021-02" db="EMBL/GenBank/DDBJ databases">
        <authorList>
            <person name="Nowell W R."/>
        </authorList>
    </citation>
    <scope>NUCLEOTIDE SEQUENCE</scope>
</reference>
<feature type="region of interest" description="Disordered" evidence="1">
    <location>
        <begin position="1"/>
        <end position="36"/>
    </location>
</feature>
<dbReference type="EMBL" id="CAJNOJ010001364">
    <property type="protein sequence ID" value="CAF1549977.1"/>
    <property type="molecule type" value="Genomic_DNA"/>
</dbReference>
<dbReference type="Proteomes" id="UP000663852">
    <property type="component" value="Unassembled WGS sequence"/>
</dbReference>
<protein>
    <submittedName>
        <fullName evidence="2">Uncharacterized protein</fullName>
    </submittedName>
</protein>
<dbReference type="EMBL" id="CAJNOR010006647">
    <property type="protein sequence ID" value="CAF1600303.1"/>
    <property type="molecule type" value="Genomic_DNA"/>
</dbReference>
<evidence type="ECO:0000313" key="4">
    <source>
        <dbReference type="Proteomes" id="UP000663828"/>
    </source>
</evidence>
<organism evidence="2 5">
    <name type="scientific">Adineta ricciae</name>
    <name type="common">Rotifer</name>
    <dbReference type="NCBI Taxonomy" id="249248"/>
    <lineage>
        <taxon>Eukaryota</taxon>
        <taxon>Metazoa</taxon>
        <taxon>Spiralia</taxon>
        <taxon>Gnathifera</taxon>
        <taxon>Rotifera</taxon>
        <taxon>Eurotatoria</taxon>
        <taxon>Bdelloidea</taxon>
        <taxon>Adinetida</taxon>
        <taxon>Adinetidae</taxon>
        <taxon>Adineta</taxon>
    </lineage>
</organism>
<dbReference type="Proteomes" id="UP000663828">
    <property type="component" value="Unassembled WGS sequence"/>
</dbReference>
<evidence type="ECO:0000313" key="5">
    <source>
        <dbReference type="Proteomes" id="UP000663852"/>
    </source>
</evidence>
<evidence type="ECO:0000313" key="3">
    <source>
        <dbReference type="EMBL" id="CAF1600303.1"/>
    </source>
</evidence>
<gene>
    <name evidence="2" type="ORF">EDS130_LOCUS45936</name>
    <name evidence="3" type="ORF">XAT740_LOCUS47631</name>
</gene>
<name>A0A815WZL8_ADIRI</name>
<keyword evidence="4" id="KW-1185">Reference proteome</keyword>
<accession>A0A815WZL8</accession>
<evidence type="ECO:0000313" key="2">
    <source>
        <dbReference type="EMBL" id="CAF1549977.1"/>
    </source>
</evidence>
<dbReference type="Gene3D" id="2.60.120.260">
    <property type="entry name" value="Galactose-binding domain-like"/>
    <property type="match status" value="1"/>
</dbReference>